<keyword evidence="11" id="KW-0807">Transducer</keyword>
<comment type="caution">
    <text evidence="14">The sequence shown here is derived from an EMBL/GenBank/DDBJ whole genome shotgun (WGS) entry which is preliminary data.</text>
</comment>
<keyword evidence="3" id="KW-0716">Sensory transduction</keyword>
<dbReference type="InterPro" id="IPR050516">
    <property type="entry name" value="Olfactory_GPCR"/>
</dbReference>
<evidence type="ECO:0000256" key="11">
    <source>
        <dbReference type="ARBA" id="ARBA00023224"/>
    </source>
</evidence>
<reference evidence="14" key="1">
    <citation type="thesis" date="2020" institute="ProQuest LLC" country="789 East Eisenhower Parkway, Ann Arbor, MI, USA">
        <title>Comparative Genomics and Chromosome Evolution.</title>
        <authorList>
            <person name="Mudd A.B."/>
        </authorList>
    </citation>
    <scope>NUCLEOTIDE SEQUENCE</scope>
    <source>
        <strain evidence="14">237g6f4</strain>
        <tissue evidence="14">Blood</tissue>
    </source>
</reference>
<keyword evidence="2" id="KW-1003">Cell membrane</keyword>
<keyword evidence="8 12" id="KW-0472">Membrane</keyword>
<feature type="transmembrane region" description="Helical" evidence="12">
    <location>
        <begin position="98"/>
        <end position="120"/>
    </location>
</feature>
<dbReference type="GO" id="GO:0004930">
    <property type="term" value="F:G protein-coupled receptor activity"/>
    <property type="evidence" value="ECO:0007669"/>
    <property type="project" value="UniProtKB-KW"/>
</dbReference>
<dbReference type="GO" id="GO:0005886">
    <property type="term" value="C:plasma membrane"/>
    <property type="evidence" value="ECO:0007669"/>
    <property type="project" value="UniProtKB-SubCell"/>
</dbReference>
<dbReference type="PRINTS" id="PR00245">
    <property type="entry name" value="OLFACTORYR"/>
</dbReference>
<keyword evidence="5" id="KW-0552">Olfaction</keyword>
<dbReference type="Proteomes" id="UP000824782">
    <property type="component" value="Unassembled WGS sequence"/>
</dbReference>
<gene>
    <name evidence="14" type="ORF">GDO81_007329</name>
</gene>
<keyword evidence="9" id="KW-0675">Receptor</keyword>
<evidence type="ECO:0000256" key="4">
    <source>
        <dbReference type="ARBA" id="ARBA00022692"/>
    </source>
</evidence>
<evidence type="ECO:0000259" key="13">
    <source>
        <dbReference type="PROSITE" id="PS50262"/>
    </source>
</evidence>
<dbReference type="PROSITE" id="PS50262">
    <property type="entry name" value="G_PROTEIN_RECEP_F1_2"/>
    <property type="match status" value="1"/>
</dbReference>
<feature type="transmembrane region" description="Helical" evidence="12">
    <location>
        <begin position="60"/>
        <end position="78"/>
    </location>
</feature>
<evidence type="ECO:0000256" key="12">
    <source>
        <dbReference type="SAM" id="Phobius"/>
    </source>
</evidence>
<keyword evidence="15" id="KW-1185">Reference proteome</keyword>
<feature type="domain" description="G-protein coupled receptors family 1 profile" evidence="13">
    <location>
        <begin position="41"/>
        <end position="293"/>
    </location>
</feature>
<dbReference type="InterPro" id="IPR000276">
    <property type="entry name" value="GPCR_Rhodpsn"/>
</dbReference>
<dbReference type="PANTHER" id="PTHR26452">
    <property type="entry name" value="OLFACTORY RECEPTOR"/>
    <property type="match status" value="1"/>
</dbReference>
<feature type="transmembrane region" description="Helical" evidence="12">
    <location>
        <begin position="141"/>
        <end position="164"/>
    </location>
</feature>
<dbReference type="FunFam" id="1.20.1070.10:FF:000010">
    <property type="entry name" value="Olfactory receptor"/>
    <property type="match status" value="1"/>
</dbReference>
<dbReference type="PRINTS" id="PR00237">
    <property type="entry name" value="GPCRRHODOPSN"/>
</dbReference>
<dbReference type="Gene3D" id="1.20.1070.10">
    <property type="entry name" value="Rhodopsin 7-helix transmembrane proteins"/>
    <property type="match status" value="1"/>
</dbReference>
<organism evidence="14 15">
    <name type="scientific">Engystomops pustulosus</name>
    <name type="common">Tungara frog</name>
    <name type="synonym">Physalaemus pustulosus</name>
    <dbReference type="NCBI Taxonomy" id="76066"/>
    <lineage>
        <taxon>Eukaryota</taxon>
        <taxon>Metazoa</taxon>
        <taxon>Chordata</taxon>
        <taxon>Craniata</taxon>
        <taxon>Vertebrata</taxon>
        <taxon>Euteleostomi</taxon>
        <taxon>Amphibia</taxon>
        <taxon>Batrachia</taxon>
        <taxon>Anura</taxon>
        <taxon>Neobatrachia</taxon>
        <taxon>Hyloidea</taxon>
        <taxon>Leptodactylidae</taxon>
        <taxon>Leiuperinae</taxon>
        <taxon>Engystomops</taxon>
    </lineage>
</organism>
<feature type="transmembrane region" description="Helical" evidence="12">
    <location>
        <begin position="200"/>
        <end position="225"/>
    </location>
</feature>
<dbReference type="AlphaFoldDB" id="A0AAV7C6D3"/>
<evidence type="ECO:0000313" key="14">
    <source>
        <dbReference type="EMBL" id="KAG8580540.1"/>
    </source>
</evidence>
<sequence length="308" mass="35292">MDRRNQTSPTEFIFQAFSNSTKFPALLFTLFFFLYLLILMWNFSLMLVIKTDSRLHTPMYFFLFNLSCMDICNTTTVVPQTLYNLISGRPTITFFGCASQMFFIIVFGGAQIVMITNMAYDRFVAITNPLRYKSIMTLKALAVLSATPWVVSTVMGLVMVYFVFQVPFCGGYEINHFFCDAGQVLWITCPKVPIHRAVEVLTFFIILFFFAFNFFFVVVSYILIIRAITKIATKQGQWKAFSTCSSHLNVVVVEYACLGFLYLRPTSAYAIDKDRIFVVAFTFGTPILNPLVYSVRNKAVRCGFQKLL</sequence>
<evidence type="ECO:0000256" key="8">
    <source>
        <dbReference type="ARBA" id="ARBA00023136"/>
    </source>
</evidence>
<accession>A0AAV7C6D3</accession>
<evidence type="ECO:0000256" key="10">
    <source>
        <dbReference type="ARBA" id="ARBA00023180"/>
    </source>
</evidence>
<evidence type="ECO:0000256" key="2">
    <source>
        <dbReference type="ARBA" id="ARBA00022475"/>
    </source>
</evidence>
<evidence type="ECO:0000313" key="15">
    <source>
        <dbReference type="Proteomes" id="UP000824782"/>
    </source>
</evidence>
<feature type="transmembrane region" description="Helical" evidence="12">
    <location>
        <begin position="25"/>
        <end position="48"/>
    </location>
</feature>
<keyword evidence="10" id="KW-0325">Glycoprotein</keyword>
<name>A0AAV7C6D3_ENGPU</name>
<dbReference type="InterPro" id="IPR000725">
    <property type="entry name" value="Olfact_rcpt"/>
</dbReference>
<keyword evidence="4 12" id="KW-0812">Transmembrane</keyword>
<keyword evidence="7" id="KW-0297">G-protein coupled receptor</keyword>
<keyword evidence="6 12" id="KW-1133">Transmembrane helix</keyword>
<dbReference type="InterPro" id="IPR017452">
    <property type="entry name" value="GPCR_Rhodpsn_7TM"/>
</dbReference>
<dbReference type="SUPFAM" id="SSF81321">
    <property type="entry name" value="Family A G protein-coupled receptor-like"/>
    <property type="match status" value="1"/>
</dbReference>
<feature type="transmembrane region" description="Helical" evidence="12">
    <location>
        <begin position="276"/>
        <end position="295"/>
    </location>
</feature>
<evidence type="ECO:0000256" key="6">
    <source>
        <dbReference type="ARBA" id="ARBA00022989"/>
    </source>
</evidence>
<evidence type="ECO:0000256" key="9">
    <source>
        <dbReference type="ARBA" id="ARBA00023170"/>
    </source>
</evidence>
<evidence type="ECO:0000256" key="1">
    <source>
        <dbReference type="ARBA" id="ARBA00004651"/>
    </source>
</evidence>
<feature type="transmembrane region" description="Helical" evidence="12">
    <location>
        <begin position="246"/>
        <end position="264"/>
    </location>
</feature>
<evidence type="ECO:0000256" key="5">
    <source>
        <dbReference type="ARBA" id="ARBA00022725"/>
    </source>
</evidence>
<dbReference type="Pfam" id="PF13853">
    <property type="entry name" value="7tm_4"/>
    <property type="match status" value="1"/>
</dbReference>
<protein>
    <recommendedName>
        <fullName evidence="13">G-protein coupled receptors family 1 profile domain-containing protein</fullName>
    </recommendedName>
</protein>
<comment type="subcellular location">
    <subcellularLocation>
        <location evidence="1">Cell membrane</location>
        <topology evidence="1">Multi-pass membrane protein</topology>
    </subcellularLocation>
</comment>
<dbReference type="GO" id="GO:0004984">
    <property type="term" value="F:olfactory receptor activity"/>
    <property type="evidence" value="ECO:0007669"/>
    <property type="project" value="InterPro"/>
</dbReference>
<proteinExistence type="predicted"/>
<evidence type="ECO:0000256" key="3">
    <source>
        <dbReference type="ARBA" id="ARBA00022606"/>
    </source>
</evidence>
<evidence type="ECO:0000256" key="7">
    <source>
        <dbReference type="ARBA" id="ARBA00023040"/>
    </source>
</evidence>
<dbReference type="EMBL" id="WNYA01000003">
    <property type="protein sequence ID" value="KAG8580540.1"/>
    <property type="molecule type" value="Genomic_DNA"/>
</dbReference>